<dbReference type="RefSeq" id="WP_220660881.1">
    <property type="nucleotide sequence ID" value="NZ_CP069370.1"/>
</dbReference>
<dbReference type="Pfam" id="PF11351">
    <property type="entry name" value="GTA_holin_3TM"/>
    <property type="match status" value="1"/>
</dbReference>
<gene>
    <name evidence="2" type="ORF">JO391_12850</name>
</gene>
<keyword evidence="1" id="KW-0812">Transmembrane</keyword>
<dbReference type="AlphaFoldDB" id="A0A8G0ZRA3"/>
<evidence type="ECO:0000256" key="1">
    <source>
        <dbReference type="SAM" id="Phobius"/>
    </source>
</evidence>
<dbReference type="EMBL" id="CP069370">
    <property type="protein sequence ID" value="QYZ68658.1"/>
    <property type="molecule type" value="Genomic_DNA"/>
</dbReference>
<evidence type="ECO:0000313" key="2">
    <source>
        <dbReference type="EMBL" id="QYZ68658.1"/>
    </source>
</evidence>
<feature type="transmembrane region" description="Helical" evidence="1">
    <location>
        <begin position="91"/>
        <end position="108"/>
    </location>
</feature>
<organism evidence="2 3">
    <name type="scientific">Neotabrizicola shimadae</name>
    <dbReference type="NCBI Taxonomy" id="2807096"/>
    <lineage>
        <taxon>Bacteria</taxon>
        <taxon>Pseudomonadati</taxon>
        <taxon>Pseudomonadota</taxon>
        <taxon>Alphaproteobacteria</taxon>
        <taxon>Rhodobacterales</taxon>
        <taxon>Paracoccaceae</taxon>
        <taxon>Neotabrizicola</taxon>
    </lineage>
</organism>
<feature type="transmembrane region" description="Helical" evidence="1">
    <location>
        <begin position="53"/>
        <end position="71"/>
    </location>
</feature>
<proteinExistence type="predicted"/>
<name>A0A8G0ZRA3_9RHOB</name>
<reference evidence="2" key="1">
    <citation type="submission" date="2021-02" db="EMBL/GenBank/DDBJ databases">
        <title>Rhodobacter shimadae sp. nov., an aerobic anoxygenic phototrophic bacterium isolated from a hot spring.</title>
        <authorList>
            <person name="Muramatsu S."/>
            <person name="Haruta S."/>
            <person name="Hirose S."/>
            <person name="Hanada S."/>
        </authorList>
    </citation>
    <scope>NUCLEOTIDE SEQUENCE</scope>
    <source>
        <strain evidence="2">N10</strain>
    </source>
</reference>
<dbReference type="Proteomes" id="UP000826300">
    <property type="component" value="Chromosome"/>
</dbReference>
<accession>A0A8G0ZRA3</accession>
<evidence type="ECO:0000313" key="3">
    <source>
        <dbReference type="Proteomes" id="UP000826300"/>
    </source>
</evidence>
<keyword evidence="1" id="KW-1133">Transmembrane helix</keyword>
<evidence type="ECO:0008006" key="4">
    <source>
        <dbReference type="Google" id="ProtNLM"/>
    </source>
</evidence>
<dbReference type="InterPro" id="IPR021497">
    <property type="entry name" value="GTA_holin_3TM"/>
</dbReference>
<protein>
    <recommendedName>
        <fullName evidence="4">Methionine synthase I</fullName>
    </recommendedName>
</protein>
<keyword evidence="3" id="KW-1185">Reference proteome</keyword>
<keyword evidence="1" id="KW-0472">Membrane</keyword>
<dbReference type="KEGG" id="nsm:JO391_12850"/>
<sequence>MGLNIRNLGETLGDLAEGLVEGEPGIGQVPMRETATSTGKKGYDRAVDALNRLPRPVAALGALALMGFALVDPVGFEARMQALAAMPEEMWWLLGGVLTFTFGAREAFYIRAARKPNEAGERR</sequence>